<gene>
    <name evidence="2" type="ORF">C8A04DRAFT_28358</name>
</gene>
<dbReference type="RefSeq" id="XP_062637383.1">
    <property type="nucleotide sequence ID" value="XM_062780619.1"/>
</dbReference>
<reference evidence="2" key="2">
    <citation type="submission" date="2023-05" db="EMBL/GenBank/DDBJ databases">
        <authorList>
            <consortium name="Lawrence Berkeley National Laboratory"/>
            <person name="Steindorff A."/>
            <person name="Hensen N."/>
            <person name="Bonometti L."/>
            <person name="Westerberg I."/>
            <person name="Brannstrom I.O."/>
            <person name="Guillou S."/>
            <person name="Cros-Aarteil S."/>
            <person name="Calhoun S."/>
            <person name="Haridas S."/>
            <person name="Kuo A."/>
            <person name="Mondo S."/>
            <person name="Pangilinan J."/>
            <person name="Riley R."/>
            <person name="Labutti K."/>
            <person name="Andreopoulos B."/>
            <person name="Lipzen A."/>
            <person name="Chen C."/>
            <person name="Yanf M."/>
            <person name="Daum C."/>
            <person name="Ng V."/>
            <person name="Clum A."/>
            <person name="Ohm R."/>
            <person name="Martin F."/>
            <person name="Silar P."/>
            <person name="Natvig D."/>
            <person name="Lalanne C."/>
            <person name="Gautier V."/>
            <person name="Ament-Velasquez S.L."/>
            <person name="Kruys A."/>
            <person name="Hutchinson M.I."/>
            <person name="Powell A.J."/>
            <person name="Barry K."/>
            <person name="Miller A.N."/>
            <person name="Grigoriev I.V."/>
            <person name="Debuchy R."/>
            <person name="Gladieux P."/>
            <person name="Thoren M.H."/>
            <person name="Johannesson H."/>
        </authorList>
    </citation>
    <scope>NUCLEOTIDE SEQUENCE</scope>
    <source>
        <strain evidence="2">CBS 141.50</strain>
    </source>
</reference>
<feature type="region of interest" description="Disordered" evidence="1">
    <location>
        <begin position="63"/>
        <end position="143"/>
    </location>
</feature>
<keyword evidence="3" id="KW-1185">Reference proteome</keyword>
<feature type="compositionally biased region" description="Pro residues" evidence="1">
    <location>
        <begin position="76"/>
        <end position="88"/>
    </location>
</feature>
<evidence type="ECO:0000313" key="2">
    <source>
        <dbReference type="EMBL" id="KAK4144012.1"/>
    </source>
</evidence>
<proteinExistence type="predicted"/>
<dbReference type="GeneID" id="87817232"/>
<accession>A0AAN6V390</accession>
<feature type="compositionally biased region" description="Low complexity" evidence="1">
    <location>
        <begin position="114"/>
        <end position="135"/>
    </location>
</feature>
<dbReference type="Proteomes" id="UP001302676">
    <property type="component" value="Unassembled WGS sequence"/>
</dbReference>
<protein>
    <submittedName>
        <fullName evidence="2">Uncharacterized protein</fullName>
    </submittedName>
</protein>
<name>A0AAN6V390_9PEZI</name>
<organism evidence="2 3">
    <name type="scientific">Dichotomopilus funicola</name>
    <dbReference type="NCBI Taxonomy" id="1934379"/>
    <lineage>
        <taxon>Eukaryota</taxon>
        <taxon>Fungi</taxon>
        <taxon>Dikarya</taxon>
        <taxon>Ascomycota</taxon>
        <taxon>Pezizomycotina</taxon>
        <taxon>Sordariomycetes</taxon>
        <taxon>Sordariomycetidae</taxon>
        <taxon>Sordariales</taxon>
        <taxon>Chaetomiaceae</taxon>
        <taxon>Dichotomopilus</taxon>
    </lineage>
</organism>
<comment type="caution">
    <text evidence="2">The sequence shown here is derived from an EMBL/GenBank/DDBJ whole genome shotgun (WGS) entry which is preliminary data.</text>
</comment>
<reference evidence="2" key="1">
    <citation type="journal article" date="2023" name="Mol. Phylogenet. Evol.">
        <title>Genome-scale phylogeny and comparative genomics of the fungal order Sordariales.</title>
        <authorList>
            <person name="Hensen N."/>
            <person name="Bonometti L."/>
            <person name="Westerberg I."/>
            <person name="Brannstrom I.O."/>
            <person name="Guillou S."/>
            <person name="Cros-Aarteil S."/>
            <person name="Calhoun S."/>
            <person name="Haridas S."/>
            <person name="Kuo A."/>
            <person name="Mondo S."/>
            <person name="Pangilinan J."/>
            <person name="Riley R."/>
            <person name="LaButti K."/>
            <person name="Andreopoulos B."/>
            <person name="Lipzen A."/>
            <person name="Chen C."/>
            <person name="Yan M."/>
            <person name="Daum C."/>
            <person name="Ng V."/>
            <person name="Clum A."/>
            <person name="Steindorff A."/>
            <person name="Ohm R.A."/>
            <person name="Martin F."/>
            <person name="Silar P."/>
            <person name="Natvig D.O."/>
            <person name="Lalanne C."/>
            <person name="Gautier V."/>
            <person name="Ament-Velasquez S.L."/>
            <person name="Kruys A."/>
            <person name="Hutchinson M.I."/>
            <person name="Powell A.J."/>
            <person name="Barry K."/>
            <person name="Miller A.N."/>
            <person name="Grigoriev I.V."/>
            <person name="Debuchy R."/>
            <person name="Gladieux P."/>
            <person name="Hiltunen Thoren M."/>
            <person name="Johannesson H."/>
        </authorList>
    </citation>
    <scope>NUCLEOTIDE SEQUENCE</scope>
    <source>
        <strain evidence="2">CBS 141.50</strain>
    </source>
</reference>
<dbReference type="EMBL" id="MU853581">
    <property type="protein sequence ID" value="KAK4144012.1"/>
    <property type="molecule type" value="Genomic_DNA"/>
</dbReference>
<evidence type="ECO:0000256" key="1">
    <source>
        <dbReference type="SAM" id="MobiDB-lite"/>
    </source>
</evidence>
<sequence length="234" mass="25892">MSSLRIPKDRLTLELVTMPHESLEILTVRRFLWPRVILQSHWAAGKALVKQRAREAAEYFGFASEERGSSQKPPFSKSPPGPPTPPLATTPGMQKQLQQMGRPTTQKPEAVNNPGASVSSPAAAPAAASAGKPAPIQTGQDADNEEARNVLKELPIYIAASQSWKDLREAYRKRRPRLLPMPARGSIRVTGVVEARVQNHFAVFDVEAFYHPKTLVRDPYCTRISLRTSRPIAL</sequence>
<feature type="compositionally biased region" description="Polar residues" evidence="1">
    <location>
        <begin position="93"/>
        <end position="107"/>
    </location>
</feature>
<dbReference type="AlphaFoldDB" id="A0AAN6V390"/>
<evidence type="ECO:0000313" key="3">
    <source>
        <dbReference type="Proteomes" id="UP001302676"/>
    </source>
</evidence>